<keyword evidence="2" id="KW-1185">Reference proteome</keyword>
<name>A0A0M3JJG1_ANISI</name>
<reference evidence="3" key="1">
    <citation type="submission" date="2017-02" db="UniProtKB">
        <authorList>
            <consortium name="WormBaseParasite"/>
        </authorList>
    </citation>
    <scope>IDENTIFICATION</scope>
</reference>
<dbReference type="AlphaFoldDB" id="A0A0M3JJG1"/>
<protein>
    <submittedName>
        <fullName evidence="3">Apple domain-containing protein</fullName>
    </submittedName>
</protein>
<organism evidence="3">
    <name type="scientific">Anisakis simplex</name>
    <name type="common">Herring worm</name>
    <dbReference type="NCBI Taxonomy" id="6269"/>
    <lineage>
        <taxon>Eukaryota</taxon>
        <taxon>Metazoa</taxon>
        <taxon>Ecdysozoa</taxon>
        <taxon>Nematoda</taxon>
        <taxon>Chromadorea</taxon>
        <taxon>Rhabditida</taxon>
        <taxon>Spirurina</taxon>
        <taxon>Ascaridomorpha</taxon>
        <taxon>Ascaridoidea</taxon>
        <taxon>Anisakidae</taxon>
        <taxon>Anisakis</taxon>
        <taxon>Anisakis simplex complex</taxon>
    </lineage>
</organism>
<proteinExistence type="predicted"/>
<evidence type="ECO:0000313" key="1">
    <source>
        <dbReference type="EMBL" id="VDK29446.1"/>
    </source>
</evidence>
<sequence length="103" mass="10756">LSAQFSVAVPNEITGCTPKGSNNGSECISLKQHPGAECYGSKDSHTVDVIRQATTEACENACLSHACTAVELNLLNPASPSCKIMTGEVTASPRLGFICYTAH</sequence>
<dbReference type="WBParaSite" id="ASIM_0000778101-mRNA-1">
    <property type="protein sequence ID" value="ASIM_0000778101-mRNA-1"/>
    <property type="gene ID" value="ASIM_0000778101"/>
</dbReference>
<gene>
    <name evidence="1" type="ORF">ASIM_LOCUS7545</name>
</gene>
<dbReference type="Proteomes" id="UP000267096">
    <property type="component" value="Unassembled WGS sequence"/>
</dbReference>
<dbReference type="EMBL" id="UYRR01018485">
    <property type="protein sequence ID" value="VDK29446.1"/>
    <property type="molecule type" value="Genomic_DNA"/>
</dbReference>
<evidence type="ECO:0000313" key="3">
    <source>
        <dbReference type="WBParaSite" id="ASIM_0000778101-mRNA-1"/>
    </source>
</evidence>
<reference evidence="1 2" key="2">
    <citation type="submission" date="2018-11" db="EMBL/GenBank/DDBJ databases">
        <authorList>
            <consortium name="Pathogen Informatics"/>
        </authorList>
    </citation>
    <scope>NUCLEOTIDE SEQUENCE [LARGE SCALE GENOMIC DNA]</scope>
</reference>
<evidence type="ECO:0000313" key="2">
    <source>
        <dbReference type="Proteomes" id="UP000267096"/>
    </source>
</evidence>
<accession>A0A0M3JJG1</accession>